<evidence type="ECO:0000256" key="2">
    <source>
        <dbReference type="ARBA" id="ARBA00023186"/>
    </source>
</evidence>
<comment type="subunit">
    <text evidence="3">UreD, UreF and UreG form a complex that acts as a GTP-hydrolysis-dependent molecular chaperone, activating the urease apoprotein by helping to assemble the nickel containing metallocenter of UreC. The UreE protein probably delivers the nickel.</text>
</comment>
<keyword evidence="5" id="KW-1185">Reference proteome</keyword>
<reference evidence="4 5" key="1">
    <citation type="submission" date="2014-03" db="EMBL/GenBank/DDBJ databases">
        <title>Genome sequence of Bordetella bronchiseptica.</title>
        <authorList>
            <person name="Harvill E."/>
            <person name="Goodfield L.L."/>
            <person name="Ivanov Y.V."/>
            <person name="Meyer J.A."/>
            <person name="Muse S.J."/>
            <person name="Jacobs N."/>
            <person name="Bendor L."/>
            <person name="Smallridge W.E."/>
            <person name="Brinkac L.M."/>
            <person name="Sanka R."/>
            <person name="Kim M."/>
            <person name="Losada L."/>
        </authorList>
    </citation>
    <scope>NUCLEOTIDE SEQUENCE [LARGE SCALE GENOMIC DNA]</scope>
    <source>
        <strain evidence="4 5">00-P-2796</strain>
    </source>
</reference>
<dbReference type="InterPro" id="IPR002639">
    <property type="entry name" value="UreF"/>
</dbReference>
<protein>
    <recommendedName>
        <fullName evidence="3">Urease accessory protein UreF</fullName>
    </recommendedName>
</protein>
<keyword evidence="2 3" id="KW-0143">Chaperone</keyword>
<dbReference type="InterPro" id="IPR038277">
    <property type="entry name" value="UreF_sf"/>
</dbReference>
<accession>A0ABR4RHZ2</accession>
<dbReference type="EMBL" id="JGWH01000051">
    <property type="protein sequence ID" value="KCV36626.1"/>
    <property type="molecule type" value="Genomic_DNA"/>
</dbReference>
<proteinExistence type="inferred from homology"/>
<sequence>MTPSLDAGQLAALLHLSSPALPIGGFSYSQGLEAAIELGLVHDEASTLAWIESQLVTVMARAEAPLWCLLFEAWRAGDDAAAHGWNQWFHASRETRELRQETEQMGRSLARLAQELGWGTAATRAAVAALRPATLPAVHACACAMWALPREAGLGAYVFSWLENQVAAAIKGVPLGQMAGQRMLERLRAGLPAVLADARARAGATPPRLDTFAPQYALVSARHETQFSRLFRS</sequence>
<dbReference type="PANTHER" id="PTHR33620">
    <property type="entry name" value="UREASE ACCESSORY PROTEIN F"/>
    <property type="match status" value="1"/>
</dbReference>
<dbReference type="HAMAP" id="MF_01385">
    <property type="entry name" value="UreF"/>
    <property type="match status" value="1"/>
</dbReference>
<organism evidence="4 5">
    <name type="scientific">Bordetella bronchiseptica 00-P-2796</name>
    <dbReference type="NCBI Taxonomy" id="1331199"/>
    <lineage>
        <taxon>Bacteria</taxon>
        <taxon>Pseudomonadati</taxon>
        <taxon>Pseudomonadota</taxon>
        <taxon>Betaproteobacteria</taxon>
        <taxon>Burkholderiales</taxon>
        <taxon>Alcaligenaceae</taxon>
        <taxon>Bordetella</taxon>
    </lineage>
</organism>
<keyword evidence="3" id="KW-0963">Cytoplasm</keyword>
<comment type="subcellular location">
    <subcellularLocation>
        <location evidence="3">Cytoplasm</location>
    </subcellularLocation>
</comment>
<dbReference type="Proteomes" id="UP000025756">
    <property type="component" value="Unassembled WGS sequence"/>
</dbReference>
<comment type="caution">
    <text evidence="4">The sequence shown here is derived from an EMBL/GenBank/DDBJ whole genome shotgun (WGS) entry which is preliminary data.</text>
</comment>
<comment type="similarity">
    <text evidence="3">Belongs to the UreF family.</text>
</comment>
<evidence type="ECO:0000256" key="1">
    <source>
        <dbReference type="ARBA" id="ARBA00022988"/>
    </source>
</evidence>
<evidence type="ECO:0000256" key="3">
    <source>
        <dbReference type="HAMAP-Rule" id="MF_01385"/>
    </source>
</evidence>
<dbReference type="PIRSF" id="PIRSF009467">
    <property type="entry name" value="Ureas_acces_UreF"/>
    <property type="match status" value="1"/>
</dbReference>
<comment type="function">
    <text evidence="3">Required for maturation of urease via the functional incorporation of the urease nickel metallocenter.</text>
</comment>
<evidence type="ECO:0000313" key="5">
    <source>
        <dbReference type="Proteomes" id="UP000025756"/>
    </source>
</evidence>
<keyword evidence="1 3" id="KW-0996">Nickel insertion</keyword>
<dbReference type="PANTHER" id="PTHR33620:SF1">
    <property type="entry name" value="UREASE ACCESSORY PROTEIN F"/>
    <property type="match status" value="1"/>
</dbReference>
<gene>
    <name evidence="3 4" type="primary">ureF</name>
    <name evidence="4" type="ORF">L490_4144</name>
</gene>
<evidence type="ECO:0000313" key="4">
    <source>
        <dbReference type="EMBL" id="KCV36626.1"/>
    </source>
</evidence>
<name>A0ABR4RHZ2_BORBO</name>
<dbReference type="Gene3D" id="1.10.4190.10">
    <property type="entry name" value="Urease accessory protein UreF"/>
    <property type="match status" value="1"/>
</dbReference>
<dbReference type="Pfam" id="PF01730">
    <property type="entry name" value="UreF"/>
    <property type="match status" value="1"/>
</dbReference>
<dbReference type="GeneID" id="93205651"/>
<dbReference type="RefSeq" id="WP_033446466.1">
    <property type="nucleotide sequence ID" value="NZ_JGWH01000051.1"/>
</dbReference>